<protein>
    <submittedName>
        <fullName evidence="15">Sensor histidine kinase</fullName>
        <ecNumber evidence="15">2.7.13.3</ecNumber>
    </submittedName>
</protein>
<keyword evidence="3" id="KW-0597">Phosphoprotein</keyword>
<dbReference type="CDD" id="cd06225">
    <property type="entry name" value="HAMP"/>
    <property type="match status" value="1"/>
</dbReference>
<dbReference type="GO" id="GO:0004673">
    <property type="term" value="F:protein histidine kinase activity"/>
    <property type="evidence" value="ECO:0007669"/>
    <property type="project" value="UniProtKB-EC"/>
</dbReference>
<dbReference type="EC" id="2.7.13.3" evidence="15"/>
<dbReference type="Pfam" id="PF00672">
    <property type="entry name" value="HAMP"/>
    <property type="match status" value="1"/>
</dbReference>
<evidence type="ECO:0000256" key="4">
    <source>
        <dbReference type="ARBA" id="ARBA00022679"/>
    </source>
</evidence>
<keyword evidence="12" id="KW-0175">Coiled coil</keyword>
<dbReference type="InterPro" id="IPR003594">
    <property type="entry name" value="HATPase_dom"/>
</dbReference>
<dbReference type="Proteomes" id="UP001589747">
    <property type="component" value="Unassembled WGS sequence"/>
</dbReference>
<evidence type="ECO:0000256" key="8">
    <source>
        <dbReference type="ARBA" id="ARBA00022840"/>
    </source>
</evidence>
<dbReference type="RefSeq" id="WP_377493938.1">
    <property type="nucleotide sequence ID" value="NZ_JBHMDO010000021.1"/>
</dbReference>
<dbReference type="PROSITE" id="PS50885">
    <property type="entry name" value="HAMP"/>
    <property type="match status" value="1"/>
</dbReference>
<keyword evidence="10" id="KW-0902">Two-component regulatory system</keyword>
<comment type="subcellular location">
    <subcellularLocation>
        <location evidence="1">Cell membrane</location>
        <topology evidence="1">Multi-pass membrane protein</topology>
    </subcellularLocation>
</comment>
<keyword evidence="11 13" id="KW-0472">Membrane</keyword>
<keyword evidence="4 15" id="KW-0808">Transferase</keyword>
<evidence type="ECO:0000256" key="12">
    <source>
        <dbReference type="SAM" id="Coils"/>
    </source>
</evidence>
<evidence type="ECO:0000256" key="10">
    <source>
        <dbReference type="ARBA" id="ARBA00023012"/>
    </source>
</evidence>
<dbReference type="Gene3D" id="6.10.340.10">
    <property type="match status" value="1"/>
</dbReference>
<keyword evidence="2" id="KW-1003">Cell membrane</keyword>
<accession>A0ABV5KMT5</accession>
<dbReference type="SUPFAM" id="SSF158472">
    <property type="entry name" value="HAMP domain-like"/>
    <property type="match status" value="1"/>
</dbReference>
<dbReference type="EMBL" id="JBHMDO010000021">
    <property type="protein sequence ID" value="MFB9326536.1"/>
    <property type="molecule type" value="Genomic_DNA"/>
</dbReference>
<evidence type="ECO:0000256" key="5">
    <source>
        <dbReference type="ARBA" id="ARBA00022692"/>
    </source>
</evidence>
<dbReference type="InterPro" id="IPR010559">
    <property type="entry name" value="Sig_transdc_His_kin_internal"/>
</dbReference>
<evidence type="ECO:0000256" key="9">
    <source>
        <dbReference type="ARBA" id="ARBA00022989"/>
    </source>
</evidence>
<keyword evidence="8" id="KW-0067">ATP-binding</keyword>
<dbReference type="Gene3D" id="3.30.565.10">
    <property type="entry name" value="Histidine kinase-like ATPase, C-terminal domain"/>
    <property type="match status" value="1"/>
</dbReference>
<feature type="transmembrane region" description="Helical" evidence="13">
    <location>
        <begin position="278"/>
        <end position="301"/>
    </location>
</feature>
<organism evidence="15 16">
    <name type="scientific">Paenibacillus aurantiacus</name>
    <dbReference type="NCBI Taxonomy" id="1936118"/>
    <lineage>
        <taxon>Bacteria</taxon>
        <taxon>Bacillati</taxon>
        <taxon>Bacillota</taxon>
        <taxon>Bacilli</taxon>
        <taxon>Bacillales</taxon>
        <taxon>Paenibacillaceae</taxon>
        <taxon>Paenibacillus</taxon>
    </lineage>
</organism>
<feature type="transmembrane region" description="Helical" evidence="13">
    <location>
        <begin position="12"/>
        <end position="36"/>
    </location>
</feature>
<dbReference type="InterPro" id="IPR036890">
    <property type="entry name" value="HATPase_C_sf"/>
</dbReference>
<evidence type="ECO:0000256" key="6">
    <source>
        <dbReference type="ARBA" id="ARBA00022741"/>
    </source>
</evidence>
<evidence type="ECO:0000313" key="16">
    <source>
        <dbReference type="Proteomes" id="UP001589747"/>
    </source>
</evidence>
<dbReference type="Pfam" id="PF06580">
    <property type="entry name" value="His_kinase"/>
    <property type="match status" value="1"/>
</dbReference>
<keyword evidence="7 15" id="KW-0418">Kinase</keyword>
<dbReference type="SUPFAM" id="SSF55874">
    <property type="entry name" value="ATPase domain of HSP90 chaperone/DNA topoisomerase II/histidine kinase"/>
    <property type="match status" value="1"/>
</dbReference>
<dbReference type="PANTHER" id="PTHR34220">
    <property type="entry name" value="SENSOR HISTIDINE KINASE YPDA"/>
    <property type="match status" value="1"/>
</dbReference>
<evidence type="ECO:0000256" key="11">
    <source>
        <dbReference type="ARBA" id="ARBA00023136"/>
    </source>
</evidence>
<keyword evidence="9 13" id="KW-1133">Transmembrane helix</keyword>
<sequence length="583" mass="65634">MQWLLKFSFYRRIQISLIVFILLPLAFVSVASYYLIKDVVVEKVNASNQNMVNVMASDLDKNVEDMIYASNLFGASDSNTLEDLIAFKEVSNLSSSKDYFTYRRIAEFMDLAYSKTSGLNAQVFFVNNSHFVIYAANNVLDYPALNHWLREQKEPATSNRMRWEKAEELLQISGKRTETYYFAVKSIRTPDNGAKLGTLYVGIPSEYFERTFAKGGEGLFQLIATDGHPLFEYPKGAVLSELAHAKEVQAKVGRPGWKLIYRFDSKAITAEISQVYRFYAITLSACIAAFLVISVFIARTLHRPLQKLRRTAEQFGGGNRLLRFPVRGKDEVAVLGTAFNHMLDQINRLIAEVEQEQEEKREIELHALFSQIRPHFLLNTLNSIKCNLVLEGDPVNSRQIDALMSLLRAYMRVNEPCTLRQECKLLQDYAAIMQMRSDMPIALHVELDETLAEMEVPRLMLQPLVENAIVHGFEDGREDAAIWLGVRREDGDCVIAVSDNGRGMSETDLERLRRTLHAGNEPQASDKRIGLANVWSRIKLTYGQASSLAIGRSRQGGMAFTITIPGGAAAGRGDVDDVQSDAG</sequence>
<evidence type="ECO:0000256" key="13">
    <source>
        <dbReference type="SAM" id="Phobius"/>
    </source>
</evidence>
<keyword evidence="5 13" id="KW-0812">Transmembrane</keyword>
<feature type="coiled-coil region" evidence="12">
    <location>
        <begin position="339"/>
        <end position="366"/>
    </location>
</feature>
<evidence type="ECO:0000256" key="1">
    <source>
        <dbReference type="ARBA" id="ARBA00004651"/>
    </source>
</evidence>
<evidence type="ECO:0000313" key="15">
    <source>
        <dbReference type="EMBL" id="MFB9326536.1"/>
    </source>
</evidence>
<dbReference type="InterPro" id="IPR050640">
    <property type="entry name" value="Bact_2-comp_sensor_kinase"/>
</dbReference>
<dbReference type="InterPro" id="IPR003660">
    <property type="entry name" value="HAMP_dom"/>
</dbReference>
<name>A0ABV5KMT5_9BACL</name>
<dbReference type="Pfam" id="PF02518">
    <property type="entry name" value="HATPase_c"/>
    <property type="match status" value="1"/>
</dbReference>
<keyword evidence="6" id="KW-0547">Nucleotide-binding</keyword>
<keyword evidence="16" id="KW-1185">Reference proteome</keyword>
<proteinExistence type="predicted"/>
<gene>
    <name evidence="15" type="ORF">ACFFSY_11485</name>
</gene>
<evidence type="ECO:0000256" key="2">
    <source>
        <dbReference type="ARBA" id="ARBA00022475"/>
    </source>
</evidence>
<evidence type="ECO:0000256" key="3">
    <source>
        <dbReference type="ARBA" id="ARBA00022553"/>
    </source>
</evidence>
<evidence type="ECO:0000256" key="7">
    <source>
        <dbReference type="ARBA" id="ARBA00022777"/>
    </source>
</evidence>
<reference evidence="15 16" key="1">
    <citation type="submission" date="2024-09" db="EMBL/GenBank/DDBJ databases">
        <authorList>
            <person name="Sun Q."/>
            <person name="Mori K."/>
        </authorList>
    </citation>
    <scope>NUCLEOTIDE SEQUENCE [LARGE SCALE GENOMIC DNA]</scope>
    <source>
        <strain evidence="15 16">TISTR 2452</strain>
    </source>
</reference>
<dbReference type="PANTHER" id="PTHR34220:SF11">
    <property type="entry name" value="SENSOR PROTEIN KINASE HPTS"/>
    <property type="match status" value="1"/>
</dbReference>
<evidence type="ECO:0000259" key="14">
    <source>
        <dbReference type="PROSITE" id="PS50885"/>
    </source>
</evidence>
<dbReference type="SMART" id="SM00304">
    <property type="entry name" value="HAMP"/>
    <property type="match status" value="1"/>
</dbReference>
<comment type="caution">
    <text evidence="15">The sequence shown here is derived from an EMBL/GenBank/DDBJ whole genome shotgun (WGS) entry which is preliminary data.</text>
</comment>
<feature type="domain" description="HAMP" evidence="14">
    <location>
        <begin position="299"/>
        <end position="351"/>
    </location>
</feature>